<evidence type="ECO:0000256" key="1">
    <source>
        <dbReference type="ARBA" id="ARBA00022741"/>
    </source>
</evidence>
<organism evidence="12">
    <name type="scientific">uncultured Thermoleophilia bacterium</name>
    <dbReference type="NCBI Taxonomy" id="1497501"/>
    <lineage>
        <taxon>Bacteria</taxon>
        <taxon>Bacillati</taxon>
        <taxon>Actinomycetota</taxon>
        <taxon>Thermoleophilia</taxon>
        <taxon>environmental samples</taxon>
    </lineage>
</organism>
<evidence type="ECO:0000256" key="8">
    <source>
        <dbReference type="ARBA" id="ARBA00023235"/>
    </source>
</evidence>
<dbReference type="Pfam" id="PF23236">
    <property type="entry name" value="WHD_2nd_Lhr"/>
    <property type="match status" value="1"/>
</dbReference>
<dbReference type="InterPro" id="IPR014001">
    <property type="entry name" value="Helicase_ATP-bd"/>
</dbReference>
<keyword evidence="8" id="KW-0413">Isomerase</keyword>
<evidence type="ECO:0000256" key="2">
    <source>
        <dbReference type="ARBA" id="ARBA00022763"/>
    </source>
</evidence>
<evidence type="ECO:0000259" key="11">
    <source>
        <dbReference type="PROSITE" id="PS51194"/>
    </source>
</evidence>
<dbReference type="CDD" id="cd18796">
    <property type="entry name" value="SF2_C_LHR"/>
    <property type="match status" value="1"/>
</dbReference>
<keyword evidence="5" id="KW-0067">ATP-binding</keyword>
<keyword evidence="4 12" id="KW-0347">Helicase</keyword>
<dbReference type="InterPro" id="IPR055369">
    <property type="entry name" value="WH2_Lhr"/>
</dbReference>
<dbReference type="CDD" id="cd17922">
    <property type="entry name" value="DEXHc_LHR-like"/>
    <property type="match status" value="1"/>
</dbReference>
<keyword evidence="1" id="KW-0547">Nucleotide-binding</keyword>
<evidence type="ECO:0000256" key="3">
    <source>
        <dbReference type="ARBA" id="ARBA00022801"/>
    </source>
</evidence>
<dbReference type="PANTHER" id="PTHR47962:SF5">
    <property type="entry name" value="ATP-DEPENDENT HELICASE LHR-RELATED"/>
    <property type="match status" value="1"/>
</dbReference>
<feature type="domain" description="Helicase ATP-binding" evidence="10">
    <location>
        <begin position="38"/>
        <end position="229"/>
    </location>
</feature>
<dbReference type="SMART" id="SM00487">
    <property type="entry name" value="DEXDc"/>
    <property type="match status" value="1"/>
</dbReference>
<dbReference type="SMART" id="SM00490">
    <property type="entry name" value="HELICc"/>
    <property type="match status" value="1"/>
</dbReference>
<reference evidence="12" key="1">
    <citation type="submission" date="2020-02" db="EMBL/GenBank/DDBJ databases">
        <authorList>
            <person name="Meier V. D."/>
        </authorList>
    </citation>
    <scope>NUCLEOTIDE SEQUENCE</scope>
    <source>
        <strain evidence="12">AVDCRST_MAG79</strain>
    </source>
</reference>
<keyword evidence="3" id="KW-0378">Hydrolase</keyword>
<dbReference type="Pfam" id="PF19306">
    <property type="entry name" value="WHD_Lhr"/>
    <property type="match status" value="1"/>
</dbReference>
<dbReference type="InterPro" id="IPR055368">
    <property type="entry name" value="WH3_Lhr"/>
</dbReference>
<keyword evidence="6" id="KW-0238">DNA-binding</keyword>
<gene>
    <name evidence="12" type="ORF">AVDCRST_MAG79-1373</name>
</gene>
<dbReference type="GO" id="GO:0016887">
    <property type="term" value="F:ATP hydrolysis activity"/>
    <property type="evidence" value="ECO:0007669"/>
    <property type="project" value="TreeGrafter"/>
</dbReference>
<evidence type="ECO:0000256" key="4">
    <source>
        <dbReference type="ARBA" id="ARBA00022806"/>
    </source>
</evidence>
<dbReference type="PROSITE" id="PS51192">
    <property type="entry name" value="HELICASE_ATP_BIND_1"/>
    <property type="match status" value="1"/>
</dbReference>
<dbReference type="InterPro" id="IPR001650">
    <property type="entry name" value="Helicase_C-like"/>
</dbReference>
<dbReference type="Gene3D" id="3.40.50.300">
    <property type="entry name" value="P-loop containing nucleotide triphosphate hydrolases"/>
    <property type="match status" value="2"/>
</dbReference>
<dbReference type="Pfam" id="PF00270">
    <property type="entry name" value="DEAD"/>
    <property type="match status" value="1"/>
</dbReference>
<dbReference type="Pfam" id="PF00271">
    <property type="entry name" value="Helicase_C"/>
    <property type="match status" value="1"/>
</dbReference>
<dbReference type="GO" id="GO:0003677">
    <property type="term" value="F:DNA binding"/>
    <property type="evidence" value="ECO:0007669"/>
    <property type="project" value="UniProtKB-KW"/>
</dbReference>
<evidence type="ECO:0000256" key="5">
    <source>
        <dbReference type="ARBA" id="ARBA00022840"/>
    </source>
</evidence>
<dbReference type="Pfam" id="PF08494">
    <property type="entry name" value="DEAD_assoc"/>
    <property type="match status" value="1"/>
</dbReference>
<protein>
    <submittedName>
        <fullName evidence="12">Putative ATP-dependent DNA helicase</fullName>
    </submittedName>
</protein>
<accession>A0A6J4TYS0</accession>
<dbReference type="InterPro" id="IPR052511">
    <property type="entry name" value="ATP-dep_Helicase"/>
</dbReference>
<keyword evidence="2" id="KW-0227">DNA damage</keyword>
<dbReference type="InterPro" id="IPR013701">
    <property type="entry name" value="Lhr-like_DEAD/DEAH_assoc"/>
</dbReference>
<dbReference type="PANTHER" id="PTHR47962">
    <property type="entry name" value="ATP-DEPENDENT HELICASE LHR-RELATED-RELATED"/>
    <property type="match status" value="1"/>
</dbReference>
<dbReference type="InterPro" id="IPR011545">
    <property type="entry name" value="DEAD/DEAH_box_helicase_dom"/>
</dbReference>
<evidence type="ECO:0000259" key="10">
    <source>
        <dbReference type="PROSITE" id="PS51192"/>
    </source>
</evidence>
<dbReference type="Pfam" id="PF23235">
    <property type="entry name" value="WHD_3rd_Lhr"/>
    <property type="match status" value="1"/>
</dbReference>
<keyword evidence="7" id="KW-0234">DNA repair</keyword>
<feature type="region of interest" description="Disordered" evidence="9">
    <location>
        <begin position="1461"/>
        <end position="1492"/>
    </location>
</feature>
<evidence type="ECO:0000256" key="7">
    <source>
        <dbReference type="ARBA" id="ARBA00023204"/>
    </source>
</evidence>
<sequence>MAATAPPDLAAELFSPATAAWFSGAFPEGPTRAQSDGWPAIARGEHVLLCAPTGSGKTLAAFLHGIDRVATTPRVEQGVRLLYISPLKALNYDVERNLWGPLAGIRAAADRLGLPRPDVTVAVRTGDTPQRERTAMLRRPPDILITTPESLFLLLTSPNQRGMLATVETVILDEVHAVAATKRGSHLALSLERLDRLREGRLQRIALSATQRPLEEIARFVGGERPVEIVDAGTAKRLELEVVVPLEDMADLPFAAEALSDQAGDPTGNRSVWPAVYPRLLELIDEHSTTLVFVNYRRLAERLALRLNELAGREVARAHHGSLSREARSEVEELLKRGELPCLVATSSLELGIDMGAIDLVIQVESPKSVARGLQRVGRAGHQVGAPSRGRIFPKFRGDLVECAVVVERMQQGLVEETRVPRNPLDVLAQQIVSLCAEDEWAVDELYALVTATYTYRELPRGQFDGVLDMLSGRYPSDDFAELRPRLVWDRVEGIVHGRSGSRALAVSNAGTIPDRGLYGVFLADGSGGRVGELDEEMVYEARTGQTFMLGASTWRIEEITRDRVIVSPAPGQPGQIPFWRGDGVGRPVELGRAIGAFTREIMAERRAKALTRLRERHALDERAAENLLAYLEEQREATGTLPTDRTVVVERFRDEIGDWRLCLLTPFGGRVHAPWALALAGRLRDRHGIETQALWSDDGIILHLPDADEAPGAEAVLIDPEEIESLVVRELAGSALYAARFRENAARALLIPRRRPGQRTPLWQQRLKAQSLQVATERFGSFPIALETYRECLQDIFDLPGLTGLLRGLQTRTLAMVEVETPHGSPFTSSLLFDYVLQYMYEGDTPPAERRAQALSLDRDLLRELLGQEELRDLLDADAIAQVEHDLRRRYAPGVDALHDLLRRLGDLTPAEIGDAPGVEELVRTRRAVRLRLAGEERIVAAEDAGRYRDATGAMAPPGLPDAFLEPVPNALRDLVRRYARTHGPFHTDDVARRLAVPPQRVADELAVLERESVVVQGELRPGGTGREWCDADVLRRIRRASLAVLRAEVEAVAPDALGRFLPAWHGLDRGGAGGPDRLRDVLVPLQGLALPAALWESDVLPRRVPNYRRELLDALLSAGEVVWCGAGDGRVAVLGRDDAPLLGPPVTTAPRPEGELVDALRIRLERGACFFGELVEAAEAAAPEVAAALWELVWAGEATNDAFTPLRSPRTALHRTLARTTPPARSTTGGRRLRRRRGSTATPALVGRWSLTAPLFTGATESERARARAELLLERQGIVTRSGVKAEGVPGGFGGVYGELSALETLGGTRRGYFVEGLGGAQFALPGALERLRDLRVVEGEPESLVLAAADPANPYGAALPWPERVEGRASRAAGAYVVLVDGLAALYVERGGRSLLPLVDDDPEGPDVLGPAVAALVSAGHDGAVPTLKLERVAGAPVSGSAWEVRLADAGFRRSPRGLVLERRTPGRDGDGPDDPRRRSGGAVELGRT</sequence>
<name>A0A6J4TYS0_9ACTN</name>
<feature type="domain" description="Helicase C-terminal" evidence="11">
    <location>
        <begin position="276"/>
        <end position="426"/>
    </location>
</feature>
<dbReference type="PROSITE" id="PS51194">
    <property type="entry name" value="HELICASE_CTER"/>
    <property type="match status" value="1"/>
</dbReference>
<evidence type="ECO:0000256" key="9">
    <source>
        <dbReference type="SAM" id="MobiDB-lite"/>
    </source>
</evidence>
<evidence type="ECO:0000256" key="6">
    <source>
        <dbReference type="ARBA" id="ARBA00023125"/>
    </source>
</evidence>
<evidence type="ECO:0000313" key="12">
    <source>
        <dbReference type="EMBL" id="CAA9536052.1"/>
    </source>
</evidence>
<dbReference type="EMBL" id="CADCWC010000216">
    <property type="protein sequence ID" value="CAA9536052.1"/>
    <property type="molecule type" value="Genomic_DNA"/>
</dbReference>
<dbReference type="InterPro" id="IPR045628">
    <property type="entry name" value="Lhr_WH_dom"/>
</dbReference>
<dbReference type="GO" id="GO:0006281">
    <property type="term" value="P:DNA repair"/>
    <property type="evidence" value="ECO:0007669"/>
    <property type="project" value="UniProtKB-KW"/>
</dbReference>
<dbReference type="Pfam" id="PF23234">
    <property type="entry name" value="WHD_4th_Lhr"/>
    <property type="match status" value="1"/>
</dbReference>
<dbReference type="GO" id="GO:0004386">
    <property type="term" value="F:helicase activity"/>
    <property type="evidence" value="ECO:0007669"/>
    <property type="project" value="UniProtKB-KW"/>
</dbReference>
<dbReference type="InterPro" id="IPR055367">
    <property type="entry name" value="WH4_Lhr"/>
</dbReference>
<dbReference type="InterPro" id="IPR027417">
    <property type="entry name" value="P-loop_NTPase"/>
</dbReference>
<dbReference type="GO" id="GO:0005524">
    <property type="term" value="F:ATP binding"/>
    <property type="evidence" value="ECO:0007669"/>
    <property type="project" value="UniProtKB-KW"/>
</dbReference>
<feature type="compositionally biased region" description="Basic and acidic residues" evidence="9">
    <location>
        <begin position="1463"/>
        <end position="1481"/>
    </location>
</feature>
<dbReference type="SUPFAM" id="SSF52540">
    <property type="entry name" value="P-loop containing nucleoside triphosphate hydrolases"/>
    <property type="match status" value="1"/>
</dbReference>
<proteinExistence type="predicted"/>